<dbReference type="InterPro" id="IPR043128">
    <property type="entry name" value="Rev_trsase/Diguanyl_cyclase"/>
</dbReference>
<dbReference type="EC" id="2.7.7.49" evidence="1"/>
<comment type="caution">
    <text evidence="9">The sequence shown here is derived from an EMBL/GenBank/DDBJ whole genome shotgun (WGS) entry which is preliminary data.</text>
</comment>
<dbReference type="Gene3D" id="3.30.70.270">
    <property type="match status" value="2"/>
</dbReference>
<dbReference type="Gene3D" id="3.10.20.370">
    <property type="match status" value="1"/>
</dbReference>
<reference evidence="9 10" key="1">
    <citation type="submission" date="2023-03" db="EMBL/GenBank/DDBJ databases">
        <title>Genome insight into feeding habits of ladybird beetles.</title>
        <authorList>
            <person name="Li H.-S."/>
            <person name="Huang Y.-H."/>
            <person name="Pang H."/>
        </authorList>
    </citation>
    <scope>NUCLEOTIDE SEQUENCE [LARGE SCALE GENOMIC DNA]</scope>
    <source>
        <strain evidence="9">SYSU_2023b</strain>
        <tissue evidence="9">Whole body</tissue>
    </source>
</reference>
<dbReference type="PANTHER" id="PTHR37984:SF5">
    <property type="entry name" value="PROTEIN NYNRIN-LIKE"/>
    <property type="match status" value="1"/>
</dbReference>
<dbReference type="CDD" id="cd09274">
    <property type="entry name" value="RNase_HI_RT_Ty3"/>
    <property type="match status" value="1"/>
</dbReference>
<dbReference type="InterPro" id="IPR000477">
    <property type="entry name" value="RT_dom"/>
</dbReference>
<keyword evidence="5" id="KW-0255">Endonuclease</keyword>
<dbReference type="GO" id="GO:0004519">
    <property type="term" value="F:endonuclease activity"/>
    <property type="evidence" value="ECO:0007669"/>
    <property type="project" value="UniProtKB-KW"/>
</dbReference>
<accession>A0AAW1V9T6</accession>
<dbReference type="InterPro" id="IPR041373">
    <property type="entry name" value="RT_RNaseH"/>
</dbReference>
<dbReference type="FunFam" id="3.30.70.270:FF:000020">
    <property type="entry name" value="Transposon Tf2-6 polyprotein-like Protein"/>
    <property type="match status" value="1"/>
</dbReference>
<dbReference type="FunFam" id="3.10.20.370:FF:000001">
    <property type="entry name" value="Retrovirus-related Pol polyprotein from transposon 17.6-like protein"/>
    <property type="match status" value="1"/>
</dbReference>
<evidence type="ECO:0000259" key="8">
    <source>
        <dbReference type="PROSITE" id="PS50878"/>
    </source>
</evidence>
<keyword evidence="3" id="KW-0548">Nucleotidyltransferase</keyword>
<gene>
    <name evidence="9" type="ORF">WA026_001009</name>
</gene>
<dbReference type="CDD" id="cd00303">
    <property type="entry name" value="retropepsin_like"/>
    <property type="match status" value="1"/>
</dbReference>
<sequence>MWSTGCHFAELRPMSARTLFKKHSVCPCSGGKVWQSKSTSVKFSKREWTDWLSKIKTFYSSKSSSPVFAHRPSDNRNYLNVEIGKFPVTALFDPGANISIVGRSGMYFVNALNLIPAEEHDICQVTTADGAPQSVLCSVILPVILNNQKFALKCLIVPSINQALILGMDFCKLSKLSVNFAKNSYSFENKCVTIASVNVIKSENDLGPLEKYRLQKVVSLFQTLSSDKLGHTNLIVHHIDTGDARPFKMRQYPISPALKVHLNEEIDDMLNKGVITPSNSPWCSPMLLVKKSSGEYRACFDGRALNKVTVKDSYPLPLIDSILSSLRDAQFLSSVDLKQAYYQISLSPDSQPKTAFQVPGRGLFEYKKMCFGLNNAPQTMQRLMDSLFPSGDNTIFAYLDDIIIASPTFESHLTALEYVFKKLKSAGLTINLEKCQFCRPSLKYLGFIIDAGGLRTDPDKVSAMLNYPTPKTTSDIKRLIGLVSWYRRFIKDFSAISAPINNLLHGKKKGQPIKWTAGAEDALSIIKERLTTAPVLASPDFSKPFVIQCDASMNAAGCVLYQECDGLEHPIAYASRSLTKTERKYSVTEKEALAVLFGIEHFRPYVEGTHFKVITDHHSLLWLKNLKDPAMRLARWSLKLSQYSFDIEHRKGVLNVVPDALSRSIDLIDVKELTPDTWYSEMVKNVRKFPSKYPDFQVQNDCLYKHVRHGFKIDSNLSEWKLVIPTANRLKILKENHDLPTSAHFGISKTLARITEHYYWPKIKQSVRKYCLNCNVCKANKSSNQARMGLMGSYKMINFPFQLISLDLMGPFPKSKQGYKYLLVVSDWFTKFIFVHPLREANAKGVMNFMENNIF</sequence>
<dbReference type="Gene3D" id="3.30.420.10">
    <property type="entry name" value="Ribonuclease H-like superfamily/Ribonuclease H"/>
    <property type="match status" value="1"/>
</dbReference>
<dbReference type="Proteomes" id="UP001431783">
    <property type="component" value="Unassembled WGS sequence"/>
</dbReference>
<dbReference type="InterPro" id="IPR036397">
    <property type="entry name" value="RNaseH_sf"/>
</dbReference>
<dbReference type="PROSITE" id="PS50878">
    <property type="entry name" value="RT_POL"/>
    <property type="match status" value="1"/>
</dbReference>
<evidence type="ECO:0000256" key="7">
    <source>
        <dbReference type="ARBA" id="ARBA00022918"/>
    </source>
</evidence>
<proteinExistence type="predicted"/>
<dbReference type="InterPro" id="IPR041588">
    <property type="entry name" value="Integrase_H2C2"/>
</dbReference>
<keyword evidence="2" id="KW-0808">Transferase</keyword>
<dbReference type="FunFam" id="1.10.340.70:FF:000001">
    <property type="entry name" value="Retrovirus-related Pol polyprotein from transposon gypsy-like Protein"/>
    <property type="match status" value="1"/>
</dbReference>
<protein>
    <recommendedName>
        <fullName evidence="1">RNA-directed DNA polymerase</fullName>
        <ecNumber evidence="1">2.7.7.49</ecNumber>
    </recommendedName>
</protein>
<dbReference type="Gene3D" id="3.10.10.10">
    <property type="entry name" value="HIV Type 1 Reverse Transcriptase, subunit A, domain 1"/>
    <property type="match status" value="1"/>
</dbReference>
<evidence type="ECO:0000256" key="1">
    <source>
        <dbReference type="ARBA" id="ARBA00012493"/>
    </source>
</evidence>
<dbReference type="CDD" id="cd01647">
    <property type="entry name" value="RT_LTR"/>
    <property type="match status" value="1"/>
</dbReference>
<dbReference type="SUPFAM" id="SSF56672">
    <property type="entry name" value="DNA/RNA polymerases"/>
    <property type="match status" value="1"/>
</dbReference>
<dbReference type="Gene3D" id="2.40.70.10">
    <property type="entry name" value="Acid Proteases"/>
    <property type="match status" value="1"/>
</dbReference>
<dbReference type="Gene3D" id="1.10.340.70">
    <property type="match status" value="1"/>
</dbReference>
<dbReference type="PANTHER" id="PTHR37984">
    <property type="entry name" value="PROTEIN CBG26694"/>
    <property type="match status" value="1"/>
</dbReference>
<dbReference type="GO" id="GO:0003676">
    <property type="term" value="F:nucleic acid binding"/>
    <property type="evidence" value="ECO:0007669"/>
    <property type="project" value="InterPro"/>
</dbReference>
<dbReference type="GO" id="GO:0016787">
    <property type="term" value="F:hydrolase activity"/>
    <property type="evidence" value="ECO:0007669"/>
    <property type="project" value="UniProtKB-KW"/>
</dbReference>
<feature type="domain" description="Reverse transcriptase" evidence="8">
    <location>
        <begin position="270"/>
        <end position="449"/>
    </location>
</feature>
<evidence type="ECO:0000256" key="3">
    <source>
        <dbReference type="ARBA" id="ARBA00022695"/>
    </source>
</evidence>
<evidence type="ECO:0000256" key="6">
    <source>
        <dbReference type="ARBA" id="ARBA00022801"/>
    </source>
</evidence>
<dbReference type="InterPro" id="IPR021109">
    <property type="entry name" value="Peptidase_aspartic_dom_sf"/>
</dbReference>
<dbReference type="InterPro" id="IPR012337">
    <property type="entry name" value="RNaseH-like_sf"/>
</dbReference>
<keyword evidence="7" id="KW-0695">RNA-directed DNA polymerase</keyword>
<dbReference type="AlphaFoldDB" id="A0AAW1V9T6"/>
<dbReference type="Pfam" id="PF17917">
    <property type="entry name" value="RT_RNaseH"/>
    <property type="match status" value="1"/>
</dbReference>
<keyword evidence="4" id="KW-0540">Nuclease</keyword>
<dbReference type="SUPFAM" id="SSF53098">
    <property type="entry name" value="Ribonuclease H-like"/>
    <property type="match status" value="1"/>
</dbReference>
<evidence type="ECO:0000313" key="10">
    <source>
        <dbReference type="Proteomes" id="UP001431783"/>
    </source>
</evidence>
<dbReference type="GO" id="GO:0042575">
    <property type="term" value="C:DNA polymerase complex"/>
    <property type="evidence" value="ECO:0007669"/>
    <property type="project" value="UniProtKB-ARBA"/>
</dbReference>
<dbReference type="Pfam" id="PF00078">
    <property type="entry name" value="RVT_1"/>
    <property type="match status" value="1"/>
</dbReference>
<keyword evidence="6" id="KW-0378">Hydrolase</keyword>
<organism evidence="9 10">
    <name type="scientific">Henosepilachna vigintioctopunctata</name>
    <dbReference type="NCBI Taxonomy" id="420089"/>
    <lineage>
        <taxon>Eukaryota</taxon>
        <taxon>Metazoa</taxon>
        <taxon>Ecdysozoa</taxon>
        <taxon>Arthropoda</taxon>
        <taxon>Hexapoda</taxon>
        <taxon>Insecta</taxon>
        <taxon>Pterygota</taxon>
        <taxon>Neoptera</taxon>
        <taxon>Endopterygota</taxon>
        <taxon>Coleoptera</taxon>
        <taxon>Polyphaga</taxon>
        <taxon>Cucujiformia</taxon>
        <taxon>Coccinelloidea</taxon>
        <taxon>Coccinellidae</taxon>
        <taxon>Epilachninae</taxon>
        <taxon>Epilachnini</taxon>
        <taxon>Henosepilachna</taxon>
    </lineage>
</organism>
<evidence type="ECO:0000256" key="2">
    <source>
        <dbReference type="ARBA" id="ARBA00022679"/>
    </source>
</evidence>
<dbReference type="InterPro" id="IPR050951">
    <property type="entry name" value="Retrovirus_Pol_polyprotein"/>
</dbReference>
<dbReference type="InterPro" id="IPR043502">
    <property type="entry name" value="DNA/RNA_pol_sf"/>
</dbReference>
<dbReference type="EMBL" id="JARQZJ010000121">
    <property type="protein sequence ID" value="KAK9888785.1"/>
    <property type="molecule type" value="Genomic_DNA"/>
</dbReference>
<evidence type="ECO:0000313" key="9">
    <source>
        <dbReference type="EMBL" id="KAK9888785.1"/>
    </source>
</evidence>
<dbReference type="SUPFAM" id="SSF50630">
    <property type="entry name" value="Acid proteases"/>
    <property type="match status" value="1"/>
</dbReference>
<evidence type="ECO:0000256" key="4">
    <source>
        <dbReference type="ARBA" id="ARBA00022722"/>
    </source>
</evidence>
<keyword evidence="10" id="KW-1185">Reference proteome</keyword>
<dbReference type="GO" id="GO:0003964">
    <property type="term" value="F:RNA-directed DNA polymerase activity"/>
    <property type="evidence" value="ECO:0007669"/>
    <property type="project" value="UniProtKB-KW"/>
</dbReference>
<dbReference type="Pfam" id="PF17921">
    <property type="entry name" value="Integrase_H2C2"/>
    <property type="match status" value="1"/>
</dbReference>
<name>A0AAW1V9T6_9CUCU</name>
<evidence type="ECO:0000256" key="5">
    <source>
        <dbReference type="ARBA" id="ARBA00022759"/>
    </source>
</evidence>